<feature type="region of interest" description="Disordered" evidence="1">
    <location>
        <begin position="1"/>
        <end position="21"/>
    </location>
</feature>
<reference evidence="2 3" key="1">
    <citation type="journal article" date="2018" name="Sci. Rep.">
        <title>Genomic signatures of local adaptation to the degree of environmental predictability in rotifers.</title>
        <authorList>
            <person name="Franch-Gras L."/>
            <person name="Hahn C."/>
            <person name="Garcia-Roger E.M."/>
            <person name="Carmona M.J."/>
            <person name="Serra M."/>
            <person name="Gomez A."/>
        </authorList>
    </citation>
    <scope>NUCLEOTIDE SEQUENCE [LARGE SCALE GENOMIC DNA]</scope>
    <source>
        <strain evidence="2">HYR1</strain>
    </source>
</reference>
<dbReference type="EMBL" id="REGN01008038">
    <property type="protein sequence ID" value="RNA04572.1"/>
    <property type="molecule type" value="Genomic_DNA"/>
</dbReference>
<comment type="caution">
    <text evidence="2">The sequence shown here is derived from an EMBL/GenBank/DDBJ whole genome shotgun (WGS) entry which is preliminary data.</text>
</comment>
<dbReference type="Proteomes" id="UP000276133">
    <property type="component" value="Unassembled WGS sequence"/>
</dbReference>
<gene>
    <name evidence="2" type="ORF">BpHYR1_037550</name>
</gene>
<proteinExistence type="predicted"/>
<protein>
    <submittedName>
        <fullName evidence="2">Uncharacterized protein</fullName>
    </submittedName>
</protein>
<evidence type="ECO:0000313" key="3">
    <source>
        <dbReference type="Proteomes" id="UP000276133"/>
    </source>
</evidence>
<accession>A0A3M7PZF4</accession>
<evidence type="ECO:0000313" key="2">
    <source>
        <dbReference type="EMBL" id="RNA04572.1"/>
    </source>
</evidence>
<evidence type="ECO:0000256" key="1">
    <source>
        <dbReference type="SAM" id="MobiDB-lite"/>
    </source>
</evidence>
<sequence length="148" mass="17037">SFNDLTSAKADETKENAKAKADSNRYTRRFKLFKNRIIKTKNNFLHRKRKLFNEASPNAMRLKSVSSPNLKCLESRRAKDKNELNNFMNVTTATNQSFVSSVKSKFAKRNQSTKHLNLNSTTITAKLSETNLNCDNDEHTPSKRAKFY</sequence>
<feature type="non-terminal residue" evidence="2">
    <location>
        <position position="1"/>
    </location>
</feature>
<organism evidence="2 3">
    <name type="scientific">Brachionus plicatilis</name>
    <name type="common">Marine rotifer</name>
    <name type="synonym">Brachionus muelleri</name>
    <dbReference type="NCBI Taxonomy" id="10195"/>
    <lineage>
        <taxon>Eukaryota</taxon>
        <taxon>Metazoa</taxon>
        <taxon>Spiralia</taxon>
        <taxon>Gnathifera</taxon>
        <taxon>Rotifera</taxon>
        <taxon>Eurotatoria</taxon>
        <taxon>Monogononta</taxon>
        <taxon>Pseudotrocha</taxon>
        <taxon>Ploima</taxon>
        <taxon>Brachionidae</taxon>
        <taxon>Brachionus</taxon>
    </lineage>
</organism>
<name>A0A3M7PZF4_BRAPC</name>
<feature type="compositionally biased region" description="Basic and acidic residues" evidence="1">
    <location>
        <begin position="9"/>
        <end position="21"/>
    </location>
</feature>
<dbReference type="AlphaFoldDB" id="A0A3M7PZF4"/>
<keyword evidence="3" id="KW-1185">Reference proteome</keyword>